<dbReference type="Proteomes" id="UP001526147">
    <property type="component" value="Unassembled WGS sequence"/>
</dbReference>
<gene>
    <name evidence="4" type="ORF">OIH86_09560</name>
</gene>
<reference evidence="4 5" key="1">
    <citation type="submission" date="2022-10" db="EMBL/GenBank/DDBJ databases">
        <title>Draft genome assembly of moderately radiation resistant bacterium Metabacillus halosaccharovorans.</title>
        <authorList>
            <person name="Pal S."/>
            <person name="Gopinathan A."/>
        </authorList>
    </citation>
    <scope>NUCLEOTIDE SEQUENCE [LARGE SCALE GENOMIC DNA]</scope>
    <source>
        <strain evidence="4 5">VITHBRA001</strain>
    </source>
</reference>
<name>A0ABT3DFR8_9BACI</name>
<dbReference type="SUPFAM" id="SSF52096">
    <property type="entry name" value="ClpP/crotonase"/>
    <property type="match status" value="1"/>
</dbReference>
<dbReference type="InterPro" id="IPR018376">
    <property type="entry name" value="Enoyl-CoA_hyd/isom_CS"/>
</dbReference>
<dbReference type="CDD" id="cd06558">
    <property type="entry name" value="crotonase-like"/>
    <property type="match status" value="1"/>
</dbReference>
<dbReference type="Gene3D" id="1.10.12.10">
    <property type="entry name" value="Lyase 2-enoyl-coa Hydratase, Chain A, domain 2"/>
    <property type="match status" value="1"/>
</dbReference>
<keyword evidence="2 4" id="KW-0456">Lyase</keyword>
<sequence>MVHASSFDKIEEYITKITLKRPNAANSLSIQMVSELDHIVSEIKNDPTVRCVIITGQGTKAFCAGADLKERATMNEKEVRQTLDGIRQMIERIASLPQPVIAAINGAALGGGTELALACDLRIVSEHAYLGLTETSLGIIPGAGGTQRLPRLVGKGRAKELIYTARKVTAQEALKIGLVEYVSKAEELEKDAVHLAGKIAKNAPIAVTQAKFAIDKGSEVDLLTGLALERKAYEITIPTKDRQEGLNAFKEKRTPSYKGE</sequence>
<dbReference type="PANTHER" id="PTHR11941">
    <property type="entry name" value="ENOYL-COA HYDRATASE-RELATED"/>
    <property type="match status" value="1"/>
</dbReference>
<comment type="similarity">
    <text evidence="1 3">Belongs to the enoyl-CoA hydratase/isomerase family.</text>
</comment>
<dbReference type="PANTHER" id="PTHR11941:SF54">
    <property type="entry name" value="ENOYL-COA HYDRATASE, MITOCHONDRIAL"/>
    <property type="match status" value="1"/>
</dbReference>
<keyword evidence="5" id="KW-1185">Reference proteome</keyword>
<dbReference type="InterPro" id="IPR029045">
    <property type="entry name" value="ClpP/crotonase-like_dom_sf"/>
</dbReference>
<dbReference type="EMBL" id="JAOYEY010000035">
    <property type="protein sequence ID" value="MCV9885903.1"/>
    <property type="molecule type" value="Genomic_DNA"/>
</dbReference>
<organism evidence="4 5">
    <name type="scientific">Metabacillus halosaccharovorans</name>
    <dbReference type="NCBI Taxonomy" id="930124"/>
    <lineage>
        <taxon>Bacteria</taxon>
        <taxon>Bacillati</taxon>
        <taxon>Bacillota</taxon>
        <taxon>Bacilli</taxon>
        <taxon>Bacillales</taxon>
        <taxon>Bacillaceae</taxon>
        <taxon>Metabacillus</taxon>
    </lineage>
</organism>
<proteinExistence type="inferred from homology"/>
<dbReference type="InterPro" id="IPR014748">
    <property type="entry name" value="Enoyl-CoA_hydra_C"/>
</dbReference>
<comment type="caution">
    <text evidence="4">The sequence shown here is derived from an EMBL/GenBank/DDBJ whole genome shotgun (WGS) entry which is preliminary data.</text>
</comment>
<dbReference type="NCBIfam" id="NF005802">
    <property type="entry name" value="PRK07657.1"/>
    <property type="match status" value="1"/>
</dbReference>
<dbReference type="PROSITE" id="PS00166">
    <property type="entry name" value="ENOYL_COA_HYDRATASE"/>
    <property type="match status" value="1"/>
</dbReference>
<accession>A0ABT3DFR8</accession>
<evidence type="ECO:0000256" key="1">
    <source>
        <dbReference type="ARBA" id="ARBA00005254"/>
    </source>
</evidence>
<evidence type="ECO:0000256" key="2">
    <source>
        <dbReference type="ARBA" id="ARBA00023239"/>
    </source>
</evidence>
<evidence type="ECO:0000256" key="3">
    <source>
        <dbReference type="RuleBase" id="RU003707"/>
    </source>
</evidence>
<protein>
    <submittedName>
        <fullName evidence="4">Enoyl-CoA hydratase</fullName>
        <ecNumber evidence="4">4.2.1.17</ecNumber>
    </submittedName>
</protein>
<evidence type="ECO:0000313" key="4">
    <source>
        <dbReference type="EMBL" id="MCV9885903.1"/>
    </source>
</evidence>
<dbReference type="Gene3D" id="3.90.226.10">
    <property type="entry name" value="2-enoyl-CoA Hydratase, Chain A, domain 1"/>
    <property type="match status" value="1"/>
</dbReference>
<dbReference type="RefSeq" id="WP_264142600.1">
    <property type="nucleotide sequence ID" value="NZ_JAOYEY010000035.1"/>
</dbReference>
<evidence type="ECO:0000313" key="5">
    <source>
        <dbReference type="Proteomes" id="UP001526147"/>
    </source>
</evidence>
<dbReference type="GO" id="GO:0004300">
    <property type="term" value="F:enoyl-CoA hydratase activity"/>
    <property type="evidence" value="ECO:0007669"/>
    <property type="project" value="UniProtKB-EC"/>
</dbReference>
<dbReference type="EC" id="4.2.1.17" evidence="4"/>
<dbReference type="Pfam" id="PF00378">
    <property type="entry name" value="ECH_1"/>
    <property type="match status" value="1"/>
</dbReference>
<dbReference type="InterPro" id="IPR001753">
    <property type="entry name" value="Enoyl-CoA_hydra/iso"/>
</dbReference>